<evidence type="ECO:0000256" key="2">
    <source>
        <dbReference type="ARBA" id="ARBA00022448"/>
    </source>
</evidence>
<evidence type="ECO:0000313" key="15">
    <source>
        <dbReference type="EMBL" id="HIR13753.1"/>
    </source>
</evidence>
<dbReference type="InterPro" id="IPR012165">
    <property type="entry name" value="Cyt_c3_hydrogenase_gsu"/>
</dbReference>
<evidence type="ECO:0000256" key="10">
    <source>
        <dbReference type="ARBA" id="ARBA00023014"/>
    </source>
</evidence>
<feature type="binding site" evidence="11 12">
    <location>
        <begin position="78"/>
        <end position="79"/>
    </location>
    <ligand>
        <name>FAD</name>
        <dbReference type="ChEBI" id="CHEBI:57692"/>
    </ligand>
</feature>
<evidence type="ECO:0000313" key="16">
    <source>
        <dbReference type="Proteomes" id="UP000886757"/>
    </source>
</evidence>
<evidence type="ECO:0000256" key="6">
    <source>
        <dbReference type="ARBA" id="ARBA00022827"/>
    </source>
</evidence>
<dbReference type="InterPro" id="IPR039261">
    <property type="entry name" value="FNR_nucleotide-bd"/>
</dbReference>
<proteinExistence type="inferred from homology"/>
<comment type="subunit">
    <text evidence="11">Heterotetramer of 2 PyrK and 2 PyrD type B subunits.</text>
</comment>
<sequence length="259" mass="27913">MAEKKMEEAVVVSQEEIASGIFSMWIHVPEISALAGPGQFVSLYCRDASRLLPRPISICEIDGEMGNLRLVYRIAGKGTREFSSYGPGTRFQVMGPLGNGFPKERCPEGKTALLIGGGIGIPPLAELAQQIEGEAIVVAGYRDETFLTRELSAAGRLYVATEDGSAGTKGTVLDCIRENGLKADVIYSCGPMPMLRGVKEFALSQGIECWISMEERMACGIGACLGCVCKSVETDEHLGVKNKRVCKEGPVFRAEEVEL</sequence>
<dbReference type="Proteomes" id="UP000886757">
    <property type="component" value="Unassembled WGS sequence"/>
</dbReference>
<dbReference type="CDD" id="cd06218">
    <property type="entry name" value="DHOD_e_trans"/>
    <property type="match status" value="1"/>
</dbReference>
<dbReference type="PROSITE" id="PS51384">
    <property type="entry name" value="FAD_FR"/>
    <property type="match status" value="1"/>
</dbReference>
<feature type="binding site" evidence="11 12">
    <location>
        <begin position="71"/>
        <end position="73"/>
    </location>
    <ligand>
        <name>FAD</name>
        <dbReference type="ChEBI" id="CHEBI:57692"/>
    </ligand>
</feature>
<dbReference type="AlphaFoldDB" id="A0A9D1DAJ0"/>
<evidence type="ECO:0000256" key="13">
    <source>
        <dbReference type="PIRSR" id="PIRSR006816-2"/>
    </source>
</evidence>
<feature type="domain" description="FAD-binding FR-type" evidence="14">
    <location>
        <begin position="4"/>
        <end position="103"/>
    </location>
</feature>
<keyword evidence="2 11" id="KW-0813">Transport</keyword>
<keyword evidence="4 11" id="KW-0001">2Fe-2S</keyword>
<dbReference type="SUPFAM" id="SSF52343">
    <property type="entry name" value="Ferredoxin reductase-like, C-terminal NADP-linked domain"/>
    <property type="match status" value="1"/>
</dbReference>
<evidence type="ECO:0000256" key="3">
    <source>
        <dbReference type="ARBA" id="ARBA00022630"/>
    </source>
</evidence>
<reference evidence="15" key="2">
    <citation type="journal article" date="2021" name="PeerJ">
        <title>Extensive microbial diversity within the chicken gut microbiome revealed by metagenomics and culture.</title>
        <authorList>
            <person name="Gilroy R."/>
            <person name="Ravi A."/>
            <person name="Getino M."/>
            <person name="Pursley I."/>
            <person name="Horton D.L."/>
            <person name="Alikhan N.F."/>
            <person name="Baker D."/>
            <person name="Gharbi K."/>
            <person name="Hall N."/>
            <person name="Watson M."/>
            <person name="Adriaenssens E.M."/>
            <person name="Foster-Nyarko E."/>
            <person name="Jarju S."/>
            <person name="Secka A."/>
            <person name="Antonio M."/>
            <person name="Oren A."/>
            <person name="Chaudhuri R.R."/>
            <person name="La Ragione R."/>
            <person name="Hildebrand F."/>
            <person name="Pallen M.J."/>
        </authorList>
    </citation>
    <scope>NUCLEOTIDE SEQUENCE</scope>
    <source>
        <strain evidence="15">ChiSjej4B22-8148</strain>
    </source>
</reference>
<dbReference type="EMBL" id="DVGK01000083">
    <property type="protein sequence ID" value="HIR13753.1"/>
    <property type="molecule type" value="Genomic_DNA"/>
</dbReference>
<dbReference type="InterPro" id="IPR017927">
    <property type="entry name" value="FAD-bd_FR_type"/>
</dbReference>
<dbReference type="PRINTS" id="PR00409">
    <property type="entry name" value="PHDIOXRDTASE"/>
</dbReference>
<comment type="cofactor">
    <cofactor evidence="11 12">
        <name>FAD</name>
        <dbReference type="ChEBI" id="CHEBI:57692"/>
    </cofactor>
    <text evidence="11 12">Binds 1 FAD per subunit.</text>
</comment>
<evidence type="ECO:0000256" key="7">
    <source>
        <dbReference type="ARBA" id="ARBA00022975"/>
    </source>
</evidence>
<comment type="caution">
    <text evidence="15">The sequence shown here is derived from an EMBL/GenBank/DDBJ whole genome shotgun (WGS) entry which is preliminary data.</text>
</comment>
<dbReference type="GO" id="GO:0051537">
    <property type="term" value="F:2 iron, 2 sulfur cluster binding"/>
    <property type="evidence" value="ECO:0007669"/>
    <property type="project" value="UniProtKB-KW"/>
</dbReference>
<dbReference type="HAMAP" id="MF_01211">
    <property type="entry name" value="DHODB_Fe_S_bind"/>
    <property type="match status" value="1"/>
</dbReference>
<organism evidence="15 16">
    <name type="scientific">Candidatus Choladousia intestinavium</name>
    <dbReference type="NCBI Taxonomy" id="2840727"/>
    <lineage>
        <taxon>Bacteria</taxon>
        <taxon>Bacillati</taxon>
        <taxon>Bacillota</taxon>
        <taxon>Clostridia</taxon>
        <taxon>Lachnospirales</taxon>
        <taxon>Lachnospiraceae</taxon>
        <taxon>Lachnospiraceae incertae sedis</taxon>
        <taxon>Candidatus Choladousia</taxon>
    </lineage>
</organism>
<evidence type="ECO:0000256" key="9">
    <source>
        <dbReference type="ARBA" id="ARBA00023004"/>
    </source>
</evidence>
<comment type="similarity">
    <text evidence="1 11">Belongs to the PyrK family.</text>
</comment>
<dbReference type="PIRSF" id="PIRSF006816">
    <property type="entry name" value="Cyc3_hyd_g"/>
    <property type="match status" value="1"/>
</dbReference>
<dbReference type="InterPro" id="IPR050353">
    <property type="entry name" value="PyrK_electron_transfer"/>
</dbReference>
<dbReference type="Gene3D" id="3.40.50.80">
    <property type="entry name" value="Nucleotide-binding domain of ferredoxin-NADP reductase (FNR) module"/>
    <property type="match status" value="1"/>
</dbReference>
<comment type="function">
    <text evidence="11">Responsible for channeling the electrons from the oxidation of dihydroorotate from the FMN redox center in the PyrD type B subunit to the ultimate electron acceptor NAD(+).</text>
</comment>
<dbReference type="InterPro" id="IPR037117">
    <property type="entry name" value="Dihydroorotate_DH_ele_sf"/>
</dbReference>
<dbReference type="GO" id="GO:0009055">
    <property type="term" value="F:electron transfer activity"/>
    <property type="evidence" value="ECO:0007669"/>
    <property type="project" value="UniProtKB-UniRule"/>
</dbReference>
<evidence type="ECO:0000256" key="11">
    <source>
        <dbReference type="HAMAP-Rule" id="MF_01211"/>
    </source>
</evidence>
<dbReference type="PANTHER" id="PTHR43513">
    <property type="entry name" value="DIHYDROOROTATE DEHYDROGENASE B (NAD(+)), ELECTRON TRANSFER SUBUNIT"/>
    <property type="match status" value="1"/>
</dbReference>
<evidence type="ECO:0000259" key="14">
    <source>
        <dbReference type="PROSITE" id="PS51384"/>
    </source>
</evidence>
<dbReference type="InterPro" id="IPR019480">
    <property type="entry name" value="Dihydroorotate_DH_Fe-S-bd"/>
</dbReference>
<protein>
    <recommendedName>
        <fullName evidence="11">Dihydroorotate dehydrogenase B (NAD(+)), electron transfer subunit</fullName>
    </recommendedName>
    <alternativeName>
        <fullName evidence="11">Dihydroorotate oxidase B, electron transfer subunit</fullName>
    </alternativeName>
</protein>
<keyword evidence="5 11" id="KW-0479">Metal-binding</keyword>
<comment type="pathway">
    <text evidence="11">Pyrimidine metabolism; UMP biosynthesis via de novo pathway; orotate from (S)-dihydroorotate (NAD(+) route): step 1/1.</text>
</comment>
<dbReference type="InterPro" id="IPR017938">
    <property type="entry name" value="Riboflavin_synthase-like_b-brl"/>
</dbReference>
<evidence type="ECO:0000256" key="1">
    <source>
        <dbReference type="ARBA" id="ARBA00006422"/>
    </source>
</evidence>
<dbReference type="Gene3D" id="2.40.30.10">
    <property type="entry name" value="Translation factors"/>
    <property type="match status" value="1"/>
</dbReference>
<dbReference type="InterPro" id="IPR023455">
    <property type="entry name" value="Dihydroorotate_DHASE_ETsu"/>
</dbReference>
<evidence type="ECO:0000256" key="5">
    <source>
        <dbReference type="ARBA" id="ARBA00022723"/>
    </source>
</evidence>
<feature type="binding site" evidence="11 12">
    <location>
        <begin position="54"/>
        <end position="57"/>
    </location>
    <ligand>
        <name>FAD</name>
        <dbReference type="ChEBI" id="CHEBI:57692"/>
    </ligand>
</feature>
<reference evidence="15" key="1">
    <citation type="submission" date="2020-10" db="EMBL/GenBank/DDBJ databases">
        <authorList>
            <person name="Gilroy R."/>
        </authorList>
    </citation>
    <scope>NUCLEOTIDE SEQUENCE</scope>
    <source>
        <strain evidence="15">ChiSjej4B22-8148</strain>
    </source>
</reference>
<name>A0A9D1DAJ0_9FIRM</name>
<keyword evidence="3 11" id="KW-0285">Flavoprotein</keyword>
<feature type="binding site" evidence="11 13">
    <location>
        <position position="224"/>
    </location>
    <ligand>
        <name>[2Fe-2S] cluster</name>
        <dbReference type="ChEBI" id="CHEBI:190135"/>
    </ligand>
</feature>
<keyword evidence="10 11" id="KW-0411">Iron-sulfur</keyword>
<accession>A0A9D1DAJ0</accession>
<comment type="cofactor">
    <cofactor evidence="13">
        <name>[2Fe-2S] cluster</name>
        <dbReference type="ChEBI" id="CHEBI:190135"/>
    </cofactor>
    <text evidence="13">Binds 1 [2Fe-2S] cluster per subunit.</text>
</comment>
<evidence type="ECO:0000256" key="4">
    <source>
        <dbReference type="ARBA" id="ARBA00022714"/>
    </source>
</evidence>
<dbReference type="GO" id="GO:0044205">
    <property type="term" value="P:'de novo' UMP biosynthetic process"/>
    <property type="evidence" value="ECO:0007669"/>
    <property type="project" value="UniProtKB-UniRule"/>
</dbReference>
<evidence type="ECO:0000256" key="12">
    <source>
        <dbReference type="PIRSR" id="PIRSR006816-1"/>
    </source>
</evidence>
<keyword evidence="8 11" id="KW-0249">Electron transport</keyword>
<dbReference type="GO" id="GO:0046872">
    <property type="term" value="F:metal ion binding"/>
    <property type="evidence" value="ECO:0007669"/>
    <property type="project" value="UniProtKB-KW"/>
</dbReference>
<keyword evidence="9 11" id="KW-0408">Iron</keyword>
<feature type="binding site" evidence="11 13">
    <location>
        <position position="227"/>
    </location>
    <ligand>
        <name>[2Fe-2S] cluster</name>
        <dbReference type="ChEBI" id="CHEBI:190135"/>
    </ligand>
</feature>
<dbReference type="SUPFAM" id="SSF63380">
    <property type="entry name" value="Riboflavin synthase domain-like"/>
    <property type="match status" value="1"/>
</dbReference>
<evidence type="ECO:0000256" key="8">
    <source>
        <dbReference type="ARBA" id="ARBA00022982"/>
    </source>
</evidence>
<feature type="binding site" evidence="11 13">
    <location>
        <position position="219"/>
    </location>
    <ligand>
        <name>[2Fe-2S] cluster</name>
        <dbReference type="ChEBI" id="CHEBI:190135"/>
    </ligand>
</feature>
<feature type="binding site" evidence="11 13">
    <location>
        <position position="246"/>
    </location>
    <ligand>
        <name>[2Fe-2S] cluster</name>
        <dbReference type="ChEBI" id="CHEBI:190135"/>
    </ligand>
</feature>
<gene>
    <name evidence="11" type="primary">pyrK</name>
    <name evidence="15" type="ORF">IAB31_07505</name>
</gene>
<dbReference type="GO" id="GO:0016491">
    <property type="term" value="F:oxidoreductase activity"/>
    <property type="evidence" value="ECO:0007669"/>
    <property type="project" value="InterPro"/>
</dbReference>
<keyword evidence="6 11" id="KW-0274">FAD</keyword>
<dbReference type="PANTHER" id="PTHR43513:SF3">
    <property type="entry name" value="DIHYDROOROTATE DEHYDROGENASE B (NAD(+)), ELECTRON TRANSFER SUBUNIT-RELATED"/>
    <property type="match status" value="1"/>
</dbReference>
<dbReference type="Pfam" id="PF10418">
    <property type="entry name" value="DHODB_Fe-S_bind"/>
    <property type="match status" value="1"/>
</dbReference>
<dbReference type="Gene3D" id="2.10.240.10">
    <property type="entry name" value="Dihydroorotate dehydrogenase, electron transfer subunit"/>
    <property type="match status" value="1"/>
</dbReference>
<keyword evidence="7 11" id="KW-0665">Pyrimidine biosynthesis</keyword>
<comment type="cofactor">
    <cofactor evidence="11">
        <name>[2Fe-2S] cluster</name>
        <dbReference type="ChEBI" id="CHEBI:190135"/>
    </cofactor>
    <text evidence="11">Binds 1 [2Fe-2S] cluster per subunit.</text>
</comment>
<dbReference type="GO" id="GO:0050660">
    <property type="term" value="F:flavin adenine dinucleotide binding"/>
    <property type="evidence" value="ECO:0007669"/>
    <property type="project" value="InterPro"/>
</dbReference>